<evidence type="ECO:0000259" key="1">
    <source>
        <dbReference type="Pfam" id="PF06605"/>
    </source>
</evidence>
<sequence length="570" mass="63392">MIRLFKNTETDFSHNENVLSEVISCKVTEEINGDYTLELEYPLEDSKSISSNLVTGAIISVPTIDDRENQRFRIIEKETDSDSTIVQAQAKLLADLKANRIKATTITGKTRNEAITTVLGAALESHDYTVGNYDISTDTSIIVSAEEGNLLTAIIGDENSILSEYGGEFIVDNDNISVVDSRGSYNGVVIEYGKNLSSIKETIDLTDLATVLIPKSGDYRLPEYFIESPLVGNYEKRYFQEVELSLDIYDPEPSDEDDVPEMEEGQVTVEEAYTLMRIACNNMFNNDHVDQITFNYTVDMIELSKTEEYKDYAILEKVNLGDTVNIKHKKLNLNLTGRVNKISYRVNSNGETFLDTIEIGFTKKSITDIISDTVQQIQFAKNEIVLEVKNNDRKTTARLDLQEDKINAVVEKDGTGMGWELSQEAFKVACVGASGSYVIINADGLEVHDGKFRLYKGDNVVFHVNTRGVCNAEGGFVVDDGDTSCTIDASGIELIGENGNTAKIEIIDDDIYSGTYVRDDLYVEDVCRVLGTLHAEKNLWVGKNLYINGDNILDIIQDMIDDSISSSDSE</sequence>
<dbReference type="EMBL" id="BKBC01000044">
    <property type="protein sequence ID" value="GEQ22291.1"/>
    <property type="molecule type" value="Genomic_DNA"/>
</dbReference>
<dbReference type="NCBIfam" id="TIGR01665">
    <property type="entry name" value="put_anti_recept"/>
    <property type="match status" value="1"/>
</dbReference>
<organism evidence="2 3">
    <name type="scientific">Clostridium butyricum</name>
    <dbReference type="NCBI Taxonomy" id="1492"/>
    <lineage>
        <taxon>Bacteria</taxon>
        <taxon>Bacillati</taxon>
        <taxon>Bacillota</taxon>
        <taxon>Clostridia</taxon>
        <taxon>Eubacteriales</taxon>
        <taxon>Clostridiaceae</taxon>
        <taxon>Clostridium</taxon>
    </lineage>
</organism>
<evidence type="ECO:0000313" key="2">
    <source>
        <dbReference type="EMBL" id="GEQ22291.1"/>
    </source>
</evidence>
<proteinExistence type="predicted"/>
<name>A0A512TQG0_CLOBU</name>
<dbReference type="Proteomes" id="UP000321089">
    <property type="component" value="Unassembled WGS sequence"/>
</dbReference>
<protein>
    <recommendedName>
        <fullName evidence="1">Tail spike domain-containing protein</fullName>
    </recommendedName>
</protein>
<evidence type="ECO:0000313" key="3">
    <source>
        <dbReference type="Proteomes" id="UP000321089"/>
    </source>
</evidence>
<dbReference type="InterPro" id="IPR007119">
    <property type="entry name" value="Phage_tail_spike_N"/>
</dbReference>
<feature type="domain" description="Tail spike" evidence="1">
    <location>
        <begin position="95"/>
        <end position="371"/>
    </location>
</feature>
<gene>
    <name evidence="2" type="ORF">CBU02nite_27970</name>
</gene>
<dbReference type="InterPro" id="IPR010572">
    <property type="entry name" value="Tail_dom"/>
</dbReference>
<reference evidence="2 3" key="1">
    <citation type="submission" date="2019-07" db="EMBL/GenBank/DDBJ databases">
        <title>Whole genome shotgun sequence of Clostridium butyricum NBRC 3858.</title>
        <authorList>
            <person name="Hosoyama A."/>
            <person name="Uohara A."/>
            <person name="Ohji S."/>
            <person name="Ichikawa N."/>
        </authorList>
    </citation>
    <scope>NUCLEOTIDE SEQUENCE [LARGE SCALE GENOMIC DNA]</scope>
    <source>
        <strain evidence="2 3">NBRC 3858</strain>
    </source>
</reference>
<dbReference type="AlphaFoldDB" id="A0A512TQG0"/>
<dbReference type="RefSeq" id="WP_146868846.1">
    <property type="nucleotide sequence ID" value="NZ_BKBC01000044.1"/>
</dbReference>
<accession>A0A512TQG0</accession>
<comment type="caution">
    <text evidence="2">The sequence shown here is derived from an EMBL/GenBank/DDBJ whole genome shotgun (WGS) entry which is preliminary data.</text>
</comment>
<dbReference type="Pfam" id="PF06605">
    <property type="entry name" value="Prophage_tail"/>
    <property type="match status" value="1"/>
</dbReference>